<dbReference type="AlphaFoldDB" id="A0A4Y7RBE4"/>
<keyword evidence="2" id="KW-1185">Reference proteome</keyword>
<dbReference type="EMBL" id="QFFZ01000109">
    <property type="protein sequence ID" value="TEB06328.1"/>
    <property type="molecule type" value="Genomic_DNA"/>
</dbReference>
<evidence type="ECO:0000313" key="1">
    <source>
        <dbReference type="EMBL" id="TEB06328.1"/>
    </source>
</evidence>
<protein>
    <submittedName>
        <fullName evidence="1">Uncharacterized protein</fullName>
    </submittedName>
</protein>
<sequence length="71" mass="8292">MSCYLRHLKPILSEAGLDLVTKEERKRIDLAVRDAVAMKKEDKCNEVWKEVKVLLQDPDKKQSLLTRLKNI</sequence>
<dbReference type="Proteomes" id="UP000297597">
    <property type="component" value="Unassembled WGS sequence"/>
</dbReference>
<dbReference type="OrthoDB" id="1787350at2"/>
<name>A0A4Y7RBE4_9FIRM</name>
<evidence type="ECO:0000313" key="2">
    <source>
        <dbReference type="Proteomes" id="UP000297597"/>
    </source>
</evidence>
<gene>
    <name evidence="1" type="ORF">Pmgp_03780</name>
</gene>
<dbReference type="RefSeq" id="WP_134216217.1">
    <property type="nucleotide sequence ID" value="NZ_QFFZ01000109.1"/>
</dbReference>
<comment type="caution">
    <text evidence="1">The sequence shown here is derived from an EMBL/GenBank/DDBJ whole genome shotgun (WGS) entry which is preliminary data.</text>
</comment>
<accession>A0A4Y7RBE4</accession>
<proteinExistence type="predicted"/>
<organism evidence="1 2">
    <name type="scientific">Pelotomaculum propionicicum</name>
    <dbReference type="NCBI Taxonomy" id="258475"/>
    <lineage>
        <taxon>Bacteria</taxon>
        <taxon>Bacillati</taxon>
        <taxon>Bacillota</taxon>
        <taxon>Clostridia</taxon>
        <taxon>Eubacteriales</taxon>
        <taxon>Desulfotomaculaceae</taxon>
        <taxon>Pelotomaculum</taxon>
    </lineage>
</organism>
<reference evidence="1 2" key="1">
    <citation type="journal article" date="2018" name="Environ. Microbiol.">
        <title>Novel energy conservation strategies and behaviour of Pelotomaculum schinkii driving syntrophic propionate catabolism.</title>
        <authorList>
            <person name="Hidalgo-Ahumada C.A.P."/>
            <person name="Nobu M.K."/>
            <person name="Narihiro T."/>
            <person name="Tamaki H."/>
            <person name="Liu W.T."/>
            <person name="Kamagata Y."/>
            <person name="Stams A.J.M."/>
            <person name="Imachi H."/>
            <person name="Sousa D.Z."/>
        </authorList>
    </citation>
    <scope>NUCLEOTIDE SEQUENCE [LARGE SCALE GENOMIC DNA]</scope>
    <source>
        <strain evidence="1 2">MGP</strain>
    </source>
</reference>